<dbReference type="Proteomes" id="UP000198767">
    <property type="component" value="Unassembled WGS sequence"/>
</dbReference>
<evidence type="ECO:0000256" key="1">
    <source>
        <dbReference type="SAM" id="MobiDB-lite"/>
    </source>
</evidence>
<sequence length="257" mass="27772">MESQTPYNSYGPVARIVPIPEGSKVCVVCEHASNRIPKKLGSLGLSDTALLTHIAWDPGALPVAEALTTHLAGGAIFGCVSRLVYDCNRPPEAPSAMPARSEQYDIPGNSSLNSKARNERTEAVYVPFSKYIAAEIERGGPTLSLLVTIHSFNPVYHGKQRTTEVGLLHGSDDRFARAMIENMSTDFPFAASLNEPYSAADGVAHTLELHGVKNGLLNVMIEIRNDLISNERQQAEMAAALAPWIQSTLDQFESTPG</sequence>
<dbReference type="PIRSF" id="PIRSF029730">
    <property type="entry name" value="UCP029730"/>
    <property type="match status" value="1"/>
</dbReference>
<dbReference type="STRING" id="1156985.SAMN04488118_1056"/>
<dbReference type="SUPFAM" id="SSF53187">
    <property type="entry name" value="Zn-dependent exopeptidases"/>
    <property type="match status" value="1"/>
</dbReference>
<keyword evidence="3" id="KW-1185">Reference proteome</keyword>
<evidence type="ECO:0000313" key="3">
    <source>
        <dbReference type="Proteomes" id="UP000198767"/>
    </source>
</evidence>
<keyword evidence="2" id="KW-0378">Hydrolase</keyword>
<proteinExistence type="predicted"/>
<dbReference type="AlphaFoldDB" id="A0A1G5QNW1"/>
<gene>
    <name evidence="2" type="ORF">SAMN04488118_1056</name>
</gene>
<dbReference type="RefSeq" id="WP_090218274.1">
    <property type="nucleotide sequence ID" value="NZ_FMWG01000005.1"/>
</dbReference>
<reference evidence="2 3" key="1">
    <citation type="submission" date="2016-10" db="EMBL/GenBank/DDBJ databases">
        <authorList>
            <person name="de Groot N.N."/>
        </authorList>
    </citation>
    <scope>NUCLEOTIDE SEQUENCE [LARGE SCALE GENOMIC DNA]</scope>
    <source>
        <strain evidence="2 3">U95</strain>
    </source>
</reference>
<dbReference type="OrthoDB" id="9815326at2"/>
<dbReference type="InterPro" id="IPR011227">
    <property type="entry name" value="UCP029730"/>
</dbReference>
<feature type="region of interest" description="Disordered" evidence="1">
    <location>
        <begin position="94"/>
        <end position="113"/>
    </location>
</feature>
<dbReference type="InterPro" id="IPR007709">
    <property type="entry name" value="N-FG_amidohydro"/>
</dbReference>
<dbReference type="EMBL" id="FMWG01000005">
    <property type="protein sequence ID" value="SCZ62991.1"/>
    <property type="molecule type" value="Genomic_DNA"/>
</dbReference>
<name>A0A1G5QNW1_9RHOB</name>
<evidence type="ECO:0000313" key="2">
    <source>
        <dbReference type="EMBL" id="SCZ62991.1"/>
    </source>
</evidence>
<protein>
    <submittedName>
        <fullName evidence="2">Predicted N-formylglutamate amidohydrolase</fullName>
    </submittedName>
</protein>
<accession>A0A1G5QNW1</accession>
<dbReference type="Gene3D" id="3.40.630.40">
    <property type="entry name" value="Zn-dependent exopeptidases"/>
    <property type="match status" value="1"/>
</dbReference>
<dbReference type="GO" id="GO:0016787">
    <property type="term" value="F:hydrolase activity"/>
    <property type="evidence" value="ECO:0007669"/>
    <property type="project" value="UniProtKB-KW"/>
</dbReference>
<dbReference type="Pfam" id="PF05013">
    <property type="entry name" value="FGase"/>
    <property type="match status" value="1"/>
</dbReference>
<organism evidence="2 3">
    <name type="scientific">Epibacterium ulvae</name>
    <dbReference type="NCBI Taxonomy" id="1156985"/>
    <lineage>
        <taxon>Bacteria</taxon>
        <taxon>Pseudomonadati</taxon>
        <taxon>Pseudomonadota</taxon>
        <taxon>Alphaproteobacteria</taxon>
        <taxon>Rhodobacterales</taxon>
        <taxon>Roseobacteraceae</taxon>
        <taxon>Epibacterium</taxon>
    </lineage>
</organism>